<dbReference type="GeneID" id="98661407"/>
<dbReference type="Proteomes" id="UP001298753">
    <property type="component" value="Unassembled WGS sequence"/>
</dbReference>
<keyword evidence="2" id="KW-1185">Reference proteome</keyword>
<dbReference type="RefSeq" id="WP_227600424.1">
    <property type="nucleotide sequence ID" value="NZ_JAJEPX010000010.1"/>
</dbReference>
<reference evidence="1 2" key="1">
    <citation type="submission" date="2021-10" db="EMBL/GenBank/DDBJ databases">
        <title>Anaerobic single-cell dispensing facilitates the cultivation of human gut bacteria.</title>
        <authorList>
            <person name="Afrizal A."/>
        </authorList>
    </citation>
    <scope>NUCLEOTIDE SEQUENCE [LARGE SCALE GENOMIC DNA]</scope>
    <source>
        <strain evidence="1 2">CLA-AA-H270</strain>
    </source>
</reference>
<dbReference type="AlphaFoldDB" id="A0AAW4VUJ8"/>
<name>A0AAW4VUJ8_9FIRM</name>
<proteinExistence type="predicted"/>
<organism evidence="1 2">
    <name type="scientific">Agathobaculum butyriciproducens</name>
    <dbReference type="NCBI Taxonomy" id="1628085"/>
    <lineage>
        <taxon>Bacteria</taxon>
        <taxon>Bacillati</taxon>
        <taxon>Bacillota</taxon>
        <taxon>Clostridia</taxon>
        <taxon>Eubacteriales</taxon>
        <taxon>Butyricicoccaceae</taxon>
        <taxon>Agathobaculum</taxon>
    </lineage>
</organism>
<protein>
    <submittedName>
        <fullName evidence="1">Uncharacterized protein</fullName>
    </submittedName>
</protein>
<comment type="caution">
    <text evidence="1">The sequence shown here is derived from an EMBL/GenBank/DDBJ whole genome shotgun (WGS) entry which is preliminary data.</text>
</comment>
<sequence>MGFEAYRQGTFTKRLADLADQPNMQAHELKAYFDSSPEELRQSFNRLCNALGEFTAAAKMGYTASASVPANTVQAAIENVQKQVQNAVMGNIPSGSVDGDKLAQDVRDRFSTIERAMATETNARSSTDANLQQNVASIQTTLASKTESAFGFYTGDGEEHRTIYLGYRPKAVIVFQSGSYVGDGNAVYGGFASEGNDIMYGDQVGLGITDTGFQVLNYRNCALNISNYKYSYAVFW</sequence>
<evidence type="ECO:0000313" key="1">
    <source>
        <dbReference type="EMBL" id="MCC2176495.1"/>
    </source>
</evidence>
<dbReference type="EMBL" id="JAJEPX010000010">
    <property type="protein sequence ID" value="MCC2176495.1"/>
    <property type="molecule type" value="Genomic_DNA"/>
</dbReference>
<gene>
    <name evidence="1" type="ORF">LKD22_05030</name>
</gene>
<evidence type="ECO:0000313" key="2">
    <source>
        <dbReference type="Proteomes" id="UP001298753"/>
    </source>
</evidence>
<accession>A0AAW4VUJ8</accession>